<dbReference type="Gene3D" id="3.30.200.20">
    <property type="entry name" value="Phosphorylase Kinase, domain 1"/>
    <property type="match status" value="1"/>
</dbReference>
<dbReference type="SMART" id="SM00220">
    <property type="entry name" value="S_TKc"/>
    <property type="match status" value="1"/>
</dbReference>
<comment type="catalytic activity">
    <reaction evidence="9">
        <text>L-threonyl-[protein] + ATP = O-phospho-L-threonyl-[protein] + ADP + H(+)</text>
        <dbReference type="Rhea" id="RHEA:46608"/>
        <dbReference type="Rhea" id="RHEA-COMP:11060"/>
        <dbReference type="Rhea" id="RHEA-COMP:11605"/>
        <dbReference type="ChEBI" id="CHEBI:15378"/>
        <dbReference type="ChEBI" id="CHEBI:30013"/>
        <dbReference type="ChEBI" id="CHEBI:30616"/>
        <dbReference type="ChEBI" id="CHEBI:61977"/>
        <dbReference type="ChEBI" id="CHEBI:456216"/>
        <dbReference type="EC" id="2.7.11.1"/>
    </reaction>
</comment>
<dbReference type="GO" id="GO:0005634">
    <property type="term" value="C:nucleus"/>
    <property type="evidence" value="ECO:0007669"/>
    <property type="project" value="TreeGrafter"/>
</dbReference>
<feature type="domain" description="Protein kinase" evidence="11">
    <location>
        <begin position="24"/>
        <end position="240"/>
    </location>
</feature>
<dbReference type="Pfam" id="PF00069">
    <property type="entry name" value="Pkinase"/>
    <property type="match status" value="1"/>
</dbReference>
<dbReference type="EC" id="2.7.11.1" evidence="1"/>
<keyword evidence="5" id="KW-0547">Nucleotide-binding</keyword>
<dbReference type="InterPro" id="IPR011009">
    <property type="entry name" value="Kinase-like_dom_sf"/>
</dbReference>
<dbReference type="KEGG" id="tng:GSTEN00025510G001"/>
<reference evidence="12" key="1">
    <citation type="journal article" date="2004" name="Nature">
        <title>Genome duplication in the teleost fish Tetraodon nigroviridis reveals the early vertebrate proto-karyotype.</title>
        <authorList>
            <person name="Jaillon O."/>
            <person name="Aury J.-M."/>
            <person name="Brunet F."/>
            <person name="Petit J.-L."/>
            <person name="Stange-Thomann N."/>
            <person name="Mauceli E."/>
            <person name="Bouneau L."/>
            <person name="Fischer C."/>
            <person name="Ozouf-Costaz C."/>
            <person name="Bernot A."/>
            <person name="Nicaud S."/>
            <person name="Jaffe D."/>
            <person name="Fisher S."/>
            <person name="Lutfalla G."/>
            <person name="Dossat C."/>
            <person name="Segurens B."/>
            <person name="Dasilva C."/>
            <person name="Salanoubat M."/>
            <person name="Levy M."/>
            <person name="Boudet N."/>
            <person name="Castellano S."/>
            <person name="Anthouard V."/>
            <person name="Jubin C."/>
            <person name="Castelli V."/>
            <person name="Katinka M."/>
            <person name="Vacherie B."/>
            <person name="Biemont C."/>
            <person name="Skalli Z."/>
            <person name="Cattolico L."/>
            <person name="Poulain J."/>
            <person name="De Berardinis V."/>
            <person name="Cruaud C."/>
            <person name="Duprat S."/>
            <person name="Brottier P."/>
            <person name="Coutanceau J.-P."/>
            <person name="Gouzy J."/>
            <person name="Parra G."/>
            <person name="Lardier G."/>
            <person name="Chapple C."/>
            <person name="McKernan K.J."/>
            <person name="McEwan P."/>
            <person name="Bosak S."/>
            <person name="Kellis M."/>
            <person name="Volff J.-N."/>
            <person name="Guigo R."/>
            <person name="Zody M.C."/>
            <person name="Mesirov J."/>
            <person name="Lindblad-Toh K."/>
            <person name="Birren B."/>
            <person name="Nusbaum C."/>
            <person name="Kahn D."/>
            <person name="Robinson-Rechavi M."/>
            <person name="Laudet V."/>
            <person name="Schachter V."/>
            <person name="Quetier F."/>
            <person name="Saurin W."/>
            <person name="Scarpelli C."/>
            <person name="Wincker P."/>
            <person name="Lander E.S."/>
            <person name="Weissenbach J."/>
            <person name="Roest Crollius H."/>
        </authorList>
    </citation>
    <scope>NUCLEOTIDE SEQUENCE [LARGE SCALE GENOMIC DNA]</scope>
</reference>
<dbReference type="InterPro" id="IPR000719">
    <property type="entry name" value="Prot_kinase_dom"/>
</dbReference>
<protein>
    <recommendedName>
        <fullName evidence="2">Serine/threonine-protein kinase greatwall</fullName>
        <ecNumber evidence="1">2.7.11.1</ecNumber>
    </recommendedName>
    <alternativeName>
        <fullName evidence="8">Microtubule-associated serine/threonine-protein kinase-like</fullName>
    </alternativeName>
</protein>
<dbReference type="SUPFAM" id="SSF56112">
    <property type="entry name" value="Protein kinase-like (PK-like)"/>
    <property type="match status" value="1"/>
</dbReference>
<sequence>MDTKDSKRKSKSAESPKPPSIDDFIVLKPISRGAFGKVYLARKKCNARLYAIKVMKKADVVDKNMMGQMKAERDALAMSKSPFVVHLFYSLQTATKIYLVMEYLIGGDVKSLLHIYGYFDIDMSVKYIAEVALALDYLHRHGIIHRDLKPDNMLISDEGHIKLTDFGLSKVKLNRGTSPYASLKPVENPQLLMCHLSMSELNLTDILTTPSLAKPKKDYFRTPGQVLSLISSLGFVSEFV</sequence>
<name>Q4S1K3_TETNG</name>
<comment type="catalytic activity">
    <reaction evidence="10">
        <text>L-seryl-[protein] + ATP = O-phospho-L-seryl-[protein] + ADP + H(+)</text>
        <dbReference type="Rhea" id="RHEA:17989"/>
        <dbReference type="Rhea" id="RHEA-COMP:9863"/>
        <dbReference type="Rhea" id="RHEA-COMP:11604"/>
        <dbReference type="ChEBI" id="CHEBI:15378"/>
        <dbReference type="ChEBI" id="CHEBI:29999"/>
        <dbReference type="ChEBI" id="CHEBI:30616"/>
        <dbReference type="ChEBI" id="CHEBI:83421"/>
        <dbReference type="ChEBI" id="CHEBI:456216"/>
        <dbReference type="EC" id="2.7.11.1"/>
    </reaction>
</comment>
<dbReference type="GO" id="GO:0005524">
    <property type="term" value="F:ATP binding"/>
    <property type="evidence" value="ECO:0007669"/>
    <property type="project" value="UniProtKB-KW"/>
</dbReference>
<proteinExistence type="predicted"/>
<dbReference type="InterPro" id="IPR008271">
    <property type="entry name" value="Ser/Thr_kinase_AS"/>
</dbReference>
<evidence type="ECO:0000259" key="11">
    <source>
        <dbReference type="PROSITE" id="PS50011"/>
    </source>
</evidence>
<dbReference type="GO" id="GO:0035556">
    <property type="term" value="P:intracellular signal transduction"/>
    <property type="evidence" value="ECO:0007669"/>
    <property type="project" value="TreeGrafter"/>
</dbReference>
<evidence type="ECO:0000256" key="6">
    <source>
        <dbReference type="ARBA" id="ARBA00022777"/>
    </source>
</evidence>
<keyword evidence="3" id="KW-0723">Serine/threonine-protein kinase</keyword>
<keyword evidence="4" id="KW-0808">Transferase</keyword>
<evidence type="ECO:0000256" key="10">
    <source>
        <dbReference type="ARBA" id="ARBA00048679"/>
    </source>
</evidence>
<dbReference type="PROSITE" id="PS50011">
    <property type="entry name" value="PROTEIN_KINASE_DOM"/>
    <property type="match status" value="1"/>
</dbReference>
<dbReference type="PANTHER" id="PTHR24356:SF1">
    <property type="entry name" value="SERINE_THREONINE-PROTEIN KINASE GREATWALL"/>
    <property type="match status" value="1"/>
</dbReference>
<evidence type="ECO:0000256" key="1">
    <source>
        <dbReference type="ARBA" id="ARBA00012513"/>
    </source>
</evidence>
<evidence type="ECO:0000256" key="7">
    <source>
        <dbReference type="ARBA" id="ARBA00022840"/>
    </source>
</evidence>
<dbReference type="OrthoDB" id="162894at2759"/>
<dbReference type="GO" id="GO:0004674">
    <property type="term" value="F:protein serine/threonine kinase activity"/>
    <property type="evidence" value="ECO:0007669"/>
    <property type="project" value="UniProtKB-KW"/>
</dbReference>
<evidence type="ECO:0000256" key="8">
    <source>
        <dbReference type="ARBA" id="ARBA00033099"/>
    </source>
</evidence>
<dbReference type="FunFam" id="1.10.510.10:FF:000484">
    <property type="entry name" value="Serine/threonine-protein kinase greatwall, putative"/>
    <property type="match status" value="1"/>
</dbReference>
<evidence type="ECO:0000256" key="4">
    <source>
        <dbReference type="ARBA" id="ARBA00022679"/>
    </source>
</evidence>
<dbReference type="PANTHER" id="PTHR24356">
    <property type="entry name" value="SERINE/THREONINE-PROTEIN KINASE"/>
    <property type="match status" value="1"/>
</dbReference>
<evidence type="ECO:0000256" key="2">
    <source>
        <dbReference type="ARBA" id="ARBA00022148"/>
    </source>
</evidence>
<reference evidence="12" key="2">
    <citation type="submission" date="2004-02" db="EMBL/GenBank/DDBJ databases">
        <authorList>
            <consortium name="Genoscope"/>
            <consortium name="Whitehead Institute Centre for Genome Research"/>
        </authorList>
    </citation>
    <scope>NUCLEOTIDE SEQUENCE</scope>
</reference>
<gene>
    <name evidence="12" type="ORF">GSTENG00025510001</name>
</gene>
<keyword evidence="6" id="KW-0418">Kinase</keyword>
<organism evidence="12">
    <name type="scientific">Tetraodon nigroviridis</name>
    <name type="common">Spotted green pufferfish</name>
    <name type="synonym">Chelonodon nigroviridis</name>
    <dbReference type="NCBI Taxonomy" id="99883"/>
    <lineage>
        <taxon>Eukaryota</taxon>
        <taxon>Metazoa</taxon>
        <taxon>Chordata</taxon>
        <taxon>Craniata</taxon>
        <taxon>Vertebrata</taxon>
        <taxon>Euteleostomi</taxon>
        <taxon>Actinopterygii</taxon>
        <taxon>Neopterygii</taxon>
        <taxon>Teleostei</taxon>
        <taxon>Neoteleostei</taxon>
        <taxon>Acanthomorphata</taxon>
        <taxon>Eupercaria</taxon>
        <taxon>Tetraodontiformes</taxon>
        <taxon>Tetradontoidea</taxon>
        <taxon>Tetraodontidae</taxon>
        <taxon>Tetraodon</taxon>
    </lineage>
</organism>
<comment type="caution">
    <text evidence="12">The sequence shown here is derived from an EMBL/GenBank/DDBJ whole genome shotgun (WGS) entry which is preliminary data.</text>
</comment>
<keyword evidence="7" id="KW-0067">ATP-binding</keyword>
<evidence type="ECO:0000256" key="5">
    <source>
        <dbReference type="ARBA" id="ARBA00022741"/>
    </source>
</evidence>
<dbReference type="FunFam" id="3.30.200.20:FF:000550">
    <property type="entry name" value="Serine/threonine-protein kinase greatwall"/>
    <property type="match status" value="1"/>
</dbReference>
<evidence type="ECO:0000256" key="3">
    <source>
        <dbReference type="ARBA" id="ARBA00022527"/>
    </source>
</evidence>
<dbReference type="AlphaFoldDB" id="Q4S1K3"/>
<dbReference type="PROSITE" id="PS00108">
    <property type="entry name" value="PROTEIN_KINASE_ST"/>
    <property type="match status" value="1"/>
</dbReference>
<dbReference type="InterPro" id="IPR050236">
    <property type="entry name" value="Ser_Thr_kinase_AGC"/>
</dbReference>
<dbReference type="Gene3D" id="1.10.510.10">
    <property type="entry name" value="Transferase(Phosphotransferase) domain 1"/>
    <property type="match status" value="1"/>
</dbReference>
<evidence type="ECO:0000313" key="12">
    <source>
        <dbReference type="EMBL" id="CAG05479.1"/>
    </source>
</evidence>
<dbReference type="EMBL" id="CAAE01014768">
    <property type="protein sequence ID" value="CAG05479.1"/>
    <property type="molecule type" value="Genomic_DNA"/>
</dbReference>
<accession>Q4S1K3</accession>
<evidence type="ECO:0000256" key="9">
    <source>
        <dbReference type="ARBA" id="ARBA00047899"/>
    </source>
</evidence>